<sequence>MFGIPSGPSPILGSQILFKAAPLTAPATDVTSSQEDESALIKFFPHGGKAVDDFSVPAKGSISWKITFGFGQGYPLNDDGIRLAFDKGRGSETVDFDVPPAQADGKVTGVFGSKATVAPGKPGRTSYEIDNGAGGKFDVPLRTLVSVVDPVPGLGVEVLSNGHWVEARTAGSRQWTLPEIPKGFSQGQKYRYDLRFTVPSAPGTGKARDVGVRILTNLAEGNTTPIVDTEGTLHYDPRQAAVGTPSPSTTATASATATPSPTVTTPSANTTAANTPAANAAGTGQLAETGSGDTGLLAAALGALLAGAGAITAAVARRRRNTAA</sequence>
<evidence type="ECO:0000313" key="4">
    <source>
        <dbReference type="Proteomes" id="UP000198280"/>
    </source>
</evidence>
<keyword evidence="2" id="KW-0472">Membrane</keyword>
<keyword evidence="2" id="KW-0812">Transmembrane</keyword>
<feature type="region of interest" description="Disordered" evidence="1">
    <location>
        <begin position="237"/>
        <end position="275"/>
    </location>
</feature>
<gene>
    <name evidence="3" type="ORF">SAMN05216252_15325</name>
</gene>
<organism evidence="3 4">
    <name type="scientific">Actinacidiphila glaucinigra</name>
    <dbReference type="NCBI Taxonomy" id="235986"/>
    <lineage>
        <taxon>Bacteria</taxon>
        <taxon>Bacillati</taxon>
        <taxon>Actinomycetota</taxon>
        <taxon>Actinomycetes</taxon>
        <taxon>Kitasatosporales</taxon>
        <taxon>Streptomycetaceae</taxon>
        <taxon>Actinacidiphila</taxon>
    </lineage>
</organism>
<dbReference type="OrthoDB" id="4130845at2"/>
<dbReference type="AlphaFoldDB" id="A0A239NXL0"/>
<evidence type="ECO:0000256" key="2">
    <source>
        <dbReference type="SAM" id="Phobius"/>
    </source>
</evidence>
<keyword evidence="2" id="KW-1133">Transmembrane helix</keyword>
<reference evidence="3 4" key="1">
    <citation type="submission" date="2017-06" db="EMBL/GenBank/DDBJ databases">
        <authorList>
            <person name="Kim H.J."/>
            <person name="Triplett B.A."/>
        </authorList>
    </citation>
    <scope>NUCLEOTIDE SEQUENCE [LARGE SCALE GENOMIC DNA]</scope>
    <source>
        <strain evidence="3 4">CGMCC 4.1858</strain>
    </source>
</reference>
<feature type="compositionally biased region" description="Low complexity" evidence="1">
    <location>
        <begin position="240"/>
        <end position="275"/>
    </location>
</feature>
<dbReference type="RefSeq" id="WP_089229323.1">
    <property type="nucleotide sequence ID" value="NZ_FZOF01000053.1"/>
</dbReference>
<evidence type="ECO:0000313" key="3">
    <source>
        <dbReference type="EMBL" id="SNT59148.1"/>
    </source>
</evidence>
<dbReference type="Proteomes" id="UP000198280">
    <property type="component" value="Unassembled WGS sequence"/>
</dbReference>
<evidence type="ECO:0008006" key="5">
    <source>
        <dbReference type="Google" id="ProtNLM"/>
    </source>
</evidence>
<name>A0A239NXL0_9ACTN</name>
<accession>A0A239NXL0</accession>
<dbReference type="EMBL" id="FZOF01000053">
    <property type="protein sequence ID" value="SNT59148.1"/>
    <property type="molecule type" value="Genomic_DNA"/>
</dbReference>
<feature type="transmembrane region" description="Helical" evidence="2">
    <location>
        <begin position="295"/>
        <end position="316"/>
    </location>
</feature>
<proteinExistence type="predicted"/>
<protein>
    <recommendedName>
        <fullName evidence="5">Gram-positive cocci surface proteins LPxTG domain-containing protein</fullName>
    </recommendedName>
</protein>
<keyword evidence="4" id="KW-1185">Reference proteome</keyword>
<evidence type="ECO:0000256" key="1">
    <source>
        <dbReference type="SAM" id="MobiDB-lite"/>
    </source>
</evidence>